<protein>
    <recommendedName>
        <fullName evidence="2">DUF4283 domain-containing protein</fullName>
    </recommendedName>
</protein>
<feature type="non-terminal residue" evidence="3">
    <location>
        <position position="507"/>
    </location>
</feature>
<dbReference type="InterPro" id="IPR040256">
    <property type="entry name" value="At4g02000-like"/>
</dbReference>
<feature type="compositionally biased region" description="Polar residues" evidence="1">
    <location>
        <begin position="459"/>
        <end position="468"/>
    </location>
</feature>
<dbReference type="PANTHER" id="PTHR31286:SF162">
    <property type="entry name" value="DUF4283 DOMAIN-CONTAINING PROTEIN-RELATED"/>
    <property type="match status" value="1"/>
</dbReference>
<comment type="caution">
    <text evidence="3">The sequence shown here is derived from an EMBL/GenBank/DDBJ whole genome shotgun (WGS) entry which is preliminary data.</text>
</comment>
<feature type="region of interest" description="Disordered" evidence="1">
    <location>
        <begin position="318"/>
        <end position="344"/>
    </location>
</feature>
<sequence length="507" mass="56893">MASNKGKGILLEEDDDAPILLPDQADEHLIKEYSLSLIGKILNPKKHNVERLISNGECQKKITACDLGNGRFLFNFDNEEDLMSVLNQGPFHHNYCMFVLVRWEPMIADDYPSMVPFLIQLKGIPLHLCTHQNLETIGDWLGKVDKIYAAEGKIKVYIDSSNPLKFTRKLQTRNKEDINIKLHYEMLFKHCTGCDLMSHGTQDFLKKAIALQNLQVPRETIFDRVCNNPTRGEVREVGIRGTSEVEREKDVTSYKGIPPDQHHEFSARLTPTVPVEIQTRGVHAIIHTPMFAPPSKHSEVTKERQWREKQFRPLKISERGSGSVATASQRSEVAPVATKKMHSDSKVTYRSNSVVSDTATTDDLIHHYDALKIDALNDFENDIEEGDAADADMEEAFLMIMEDDDLLGEDLMHTKSPNDNVHGDLGDQHVRNKQDGSFLMIEANKMGDTGEADGESGQKVITSSSTRSLFPAGNPRRASPRINAKTVTHLENGARGKRGLSTRKATT</sequence>
<accession>A0ABQ8B1M5</accession>
<dbReference type="Pfam" id="PF14111">
    <property type="entry name" value="DUF4283"/>
    <property type="match status" value="1"/>
</dbReference>
<dbReference type="PANTHER" id="PTHR31286">
    <property type="entry name" value="GLYCINE-RICH CELL WALL STRUCTURAL PROTEIN 1.8-LIKE"/>
    <property type="match status" value="1"/>
</dbReference>
<evidence type="ECO:0000313" key="4">
    <source>
        <dbReference type="Proteomes" id="UP000824890"/>
    </source>
</evidence>
<dbReference type="InterPro" id="IPR025558">
    <property type="entry name" value="DUF4283"/>
</dbReference>
<feature type="region of interest" description="Disordered" evidence="1">
    <location>
        <begin position="447"/>
        <end position="507"/>
    </location>
</feature>
<dbReference type="Proteomes" id="UP000824890">
    <property type="component" value="Unassembled WGS sequence"/>
</dbReference>
<reference evidence="3 4" key="1">
    <citation type="submission" date="2021-05" db="EMBL/GenBank/DDBJ databases">
        <title>Genome Assembly of Synthetic Allotetraploid Brassica napus Reveals Homoeologous Exchanges between Subgenomes.</title>
        <authorList>
            <person name="Davis J.T."/>
        </authorList>
    </citation>
    <scope>NUCLEOTIDE SEQUENCE [LARGE SCALE GENOMIC DNA]</scope>
    <source>
        <strain evidence="4">cv. Da-Ae</strain>
        <tissue evidence="3">Seedling</tissue>
    </source>
</reference>
<feature type="compositionally biased region" description="Basic residues" evidence="1">
    <location>
        <begin position="495"/>
        <end position="507"/>
    </location>
</feature>
<dbReference type="EMBL" id="JAGKQM010000012">
    <property type="protein sequence ID" value="KAH0898679.1"/>
    <property type="molecule type" value="Genomic_DNA"/>
</dbReference>
<evidence type="ECO:0000313" key="3">
    <source>
        <dbReference type="EMBL" id="KAH0898679.1"/>
    </source>
</evidence>
<evidence type="ECO:0000259" key="2">
    <source>
        <dbReference type="Pfam" id="PF14111"/>
    </source>
</evidence>
<keyword evidence="4" id="KW-1185">Reference proteome</keyword>
<organism evidence="3 4">
    <name type="scientific">Brassica napus</name>
    <name type="common">Rape</name>
    <dbReference type="NCBI Taxonomy" id="3708"/>
    <lineage>
        <taxon>Eukaryota</taxon>
        <taxon>Viridiplantae</taxon>
        <taxon>Streptophyta</taxon>
        <taxon>Embryophyta</taxon>
        <taxon>Tracheophyta</taxon>
        <taxon>Spermatophyta</taxon>
        <taxon>Magnoliopsida</taxon>
        <taxon>eudicotyledons</taxon>
        <taxon>Gunneridae</taxon>
        <taxon>Pentapetalae</taxon>
        <taxon>rosids</taxon>
        <taxon>malvids</taxon>
        <taxon>Brassicales</taxon>
        <taxon>Brassicaceae</taxon>
        <taxon>Brassiceae</taxon>
        <taxon>Brassica</taxon>
    </lineage>
</organism>
<evidence type="ECO:0000256" key="1">
    <source>
        <dbReference type="SAM" id="MobiDB-lite"/>
    </source>
</evidence>
<feature type="domain" description="DUF4283" evidence="2">
    <location>
        <begin position="33"/>
        <end position="106"/>
    </location>
</feature>
<proteinExistence type="predicted"/>
<name>A0ABQ8B1M5_BRANA</name>
<gene>
    <name evidence="3" type="ORF">HID58_048247</name>
</gene>